<feature type="binding site" evidence="5">
    <location>
        <position position="150"/>
    </location>
    <ligand>
        <name>S-adenosyl-L-methionine</name>
        <dbReference type="ChEBI" id="CHEBI:59789"/>
    </ligand>
</feature>
<dbReference type="InterPro" id="IPR040758">
    <property type="entry name" value="PrmC_N"/>
</dbReference>
<gene>
    <name evidence="5" type="primary">prmC</name>
    <name evidence="8" type="ORF">PFR_JS10_1162</name>
    <name evidence="9" type="ORF">PFR_JS23_1197</name>
</gene>
<dbReference type="Gene3D" id="3.40.50.150">
    <property type="entry name" value="Vaccinia Virus protein VP39"/>
    <property type="match status" value="1"/>
</dbReference>
<dbReference type="PROSITE" id="PS00092">
    <property type="entry name" value="N6_MTASE"/>
    <property type="match status" value="1"/>
</dbReference>
<dbReference type="CDD" id="cd02440">
    <property type="entry name" value="AdoMet_MTases"/>
    <property type="match status" value="1"/>
</dbReference>
<dbReference type="GO" id="GO:0003676">
    <property type="term" value="F:nucleic acid binding"/>
    <property type="evidence" value="ECO:0007669"/>
    <property type="project" value="InterPro"/>
</dbReference>
<accession>A0A2C7ZC44</accession>
<protein>
    <recommendedName>
        <fullName evidence="5">Release factor glutamine methyltransferase</fullName>
        <shortName evidence="5">RF MTase</shortName>
        <ecNumber evidence="5">2.1.1.297</ecNumber>
    </recommendedName>
    <alternativeName>
        <fullName evidence="5">N5-glutamine methyltransferase PrmC</fullName>
    </alternativeName>
    <alternativeName>
        <fullName evidence="5">Protein-(glutamine-N5) MTase PrmC</fullName>
    </alternativeName>
    <alternativeName>
        <fullName evidence="5">Protein-glutamine N-methyltransferase PrmC</fullName>
    </alternativeName>
</protein>
<dbReference type="EC" id="2.1.1.297" evidence="5"/>
<evidence type="ECO:0000256" key="2">
    <source>
        <dbReference type="ARBA" id="ARBA00022679"/>
    </source>
</evidence>
<keyword evidence="2 5" id="KW-0808">Transferase</keyword>
<evidence type="ECO:0000256" key="3">
    <source>
        <dbReference type="ARBA" id="ARBA00022691"/>
    </source>
</evidence>
<dbReference type="InterPro" id="IPR004556">
    <property type="entry name" value="HemK-like"/>
</dbReference>
<feature type="domain" description="Release factor glutamine methyltransferase N-terminal" evidence="7">
    <location>
        <begin position="9"/>
        <end position="76"/>
    </location>
</feature>
<dbReference type="PANTHER" id="PTHR18895">
    <property type="entry name" value="HEMK METHYLTRANSFERASE"/>
    <property type="match status" value="1"/>
</dbReference>
<name>A0A2C7ZC44_9ACTN</name>
<dbReference type="InterPro" id="IPR029063">
    <property type="entry name" value="SAM-dependent_MTases_sf"/>
</dbReference>
<comment type="function">
    <text evidence="5">Methylates the class 1 translation termination release factors RF1/PrfA and RF2/PrfB on the glutamine residue of the universally conserved GGQ motif.</text>
</comment>
<dbReference type="PANTHER" id="PTHR18895:SF74">
    <property type="entry name" value="MTRF1L RELEASE FACTOR GLUTAMINE METHYLTRANSFERASE"/>
    <property type="match status" value="1"/>
</dbReference>
<dbReference type="InterPro" id="IPR007848">
    <property type="entry name" value="Small_mtfrase_dom"/>
</dbReference>
<dbReference type="NCBIfam" id="TIGR00536">
    <property type="entry name" value="hemK_fam"/>
    <property type="match status" value="1"/>
</dbReference>
<dbReference type="InterPro" id="IPR002052">
    <property type="entry name" value="DNA_methylase_N6_adenine_CS"/>
</dbReference>
<sequence length="292" mass="31291">MSTHRPAALIKQGINELTSAGAQSPRAEARHLLAAAADLDPAGLATTREVDDAVADRYADLIRRRAAGEPVQYLTGRAWFRKIDVQVGPGVFIPRPETEAVVHFALDQLLNLRADTGPSPVIVDLGTGSGVIAKSILSEYPGTPRMYAVERSPQALEWARRNLADTPATVVAGDMADALPQLEGKVDLVISNPPYLPAAHADELPADVLDYDPHEALFGGDDGLETIRGIVPVATRLLRPGGWLIVEHDDTQGHSAAGIISAAGRFEHVEDHPDLTGRPRFVTAIRRDDVGQ</sequence>
<dbReference type="RefSeq" id="WP_013160940.1">
    <property type="nucleotide sequence ID" value="NZ_CCYN01000012.1"/>
</dbReference>
<proteinExistence type="inferred from homology"/>
<evidence type="ECO:0000313" key="10">
    <source>
        <dbReference type="Proteomes" id="UP000250080"/>
    </source>
</evidence>
<evidence type="ECO:0000259" key="6">
    <source>
        <dbReference type="Pfam" id="PF05175"/>
    </source>
</evidence>
<dbReference type="GO" id="GO:0032259">
    <property type="term" value="P:methylation"/>
    <property type="evidence" value="ECO:0007669"/>
    <property type="project" value="UniProtKB-KW"/>
</dbReference>
<keyword evidence="1 5" id="KW-0489">Methyltransferase</keyword>
<feature type="binding site" evidence="5">
    <location>
        <position position="192"/>
    </location>
    <ligand>
        <name>S-adenosyl-L-methionine</name>
        <dbReference type="ChEBI" id="CHEBI:59789"/>
    </ligand>
</feature>
<dbReference type="NCBIfam" id="TIGR03534">
    <property type="entry name" value="RF_mod_PrmC"/>
    <property type="match status" value="1"/>
</dbReference>
<dbReference type="OMA" id="DFDARYW"/>
<reference evidence="9 10" key="2">
    <citation type="submission" date="2016-09" db="EMBL/GenBank/DDBJ databases">
        <authorList>
            <person name="Laine KS P."/>
        </authorList>
    </citation>
    <scope>NUCLEOTIDE SEQUENCE [LARGE SCALE GENOMIC DNA]</scope>
    <source>
        <strain evidence="9">PFRJS-23</strain>
    </source>
</reference>
<dbReference type="EMBL" id="LT576035">
    <property type="protein sequence ID" value="SBN38805.1"/>
    <property type="molecule type" value="Genomic_DNA"/>
</dbReference>
<dbReference type="GO" id="GO:0102559">
    <property type="term" value="F:peptide chain release factor N(5)-glutamine methyltransferase activity"/>
    <property type="evidence" value="ECO:0007669"/>
    <property type="project" value="UniProtKB-EC"/>
</dbReference>
<comment type="similarity">
    <text evidence="5">Belongs to the protein N5-glutamine methyltransferase family. PrmC subfamily.</text>
</comment>
<feature type="binding site" evidence="5">
    <location>
        <begin position="192"/>
        <end position="195"/>
    </location>
    <ligand>
        <name>substrate</name>
    </ligand>
</feature>
<dbReference type="EMBL" id="LT618793">
    <property type="protein sequence ID" value="SCQ78741.1"/>
    <property type="molecule type" value="Genomic_DNA"/>
</dbReference>
<dbReference type="InterPro" id="IPR019874">
    <property type="entry name" value="RF_methyltr_PrmC"/>
</dbReference>
<organism evidence="9 10">
    <name type="scientific">Propionibacterium freudenreichii</name>
    <dbReference type="NCBI Taxonomy" id="1744"/>
    <lineage>
        <taxon>Bacteria</taxon>
        <taxon>Bacillati</taxon>
        <taxon>Actinomycetota</taxon>
        <taxon>Actinomycetes</taxon>
        <taxon>Propionibacteriales</taxon>
        <taxon>Propionibacteriaceae</taxon>
        <taxon>Propionibacterium</taxon>
    </lineage>
</organism>
<reference evidence="8" key="1">
    <citation type="submission" date="2016-05" db="EMBL/GenBank/DDBJ databases">
        <authorList>
            <person name="Lavstsen T."/>
            <person name="Jespersen J.S."/>
        </authorList>
    </citation>
    <scope>NUCLEOTIDE SEQUENCE</scope>
    <source>
        <strain evidence="8">PFRJS10</strain>
    </source>
</reference>
<feature type="binding site" evidence="5">
    <location>
        <begin position="126"/>
        <end position="130"/>
    </location>
    <ligand>
        <name>S-adenosyl-L-methionine</name>
        <dbReference type="ChEBI" id="CHEBI:59789"/>
    </ligand>
</feature>
<dbReference type="Pfam" id="PF05175">
    <property type="entry name" value="MTS"/>
    <property type="match status" value="1"/>
</dbReference>
<keyword evidence="3 5" id="KW-0949">S-adenosyl-L-methionine</keyword>
<dbReference type="SUPFAM" id="SSF53335">
    <property type="entry name" value="S-adenosyl-L-methionine-dependent methyltransferases"/>
    <property type="match status" value="1"/>
</dbReference>
<evidence type="ECO:0000256" key="4">
    <source>
        <dbReference type="ARBA" id="ARBA00048391"/>
    </source>
</evidence>
<dbReference type="Gene3D" id="1.10.8.10">
    <property type="entry name" value="DNA helicase RuvA subunit, C-terminal domain"/>
    <property type="match status" value="1"/>
</dbReference>
<comment type="caution">
    <text evidence="5">Lacks conserved residue(s) required for the propagation of feature annotation.</text>
</comment>
<feature type="domain" description="Methyltransferase small" evidence="6">
    <location>
        <begin position="118"/>
        <end position="196"/>
    </location>
</feature>
<dbReference type="AlphaFoldDB" id="A0A2C7ZC44"/>
<evidence type="ECO:0000313" key="8">
    <source>
        <dbReference type="EMBL" id="SBN38805.1"/>
    </source>
</evidence>
<comment type="catalytic activity">
    <reaction evidence="4 5">
        <text>L-glutaminyl-[peptide chain release factor] + S-adenosyl-L-methionine = N(5)-methyl-L-glutaminyl-[peptide chain release factor] + S-adenosyl-L-homocysteine + H(+)</text>
        <dbReference type="Rhea" id="RHEA:42896"/>
        <dbReference type="Rhea" id="RHEA-COMP:10271"/>
        <dbReference type="Rhea" id="RHEA-COMP:10272"/>
        <dbReference type="ChEBI" id="CHEBI:15378"/>
        <dbReference type="ChEBI" id="CHEBI:30011"/>
        <dbReference type="ChEBI" id="CHEBI:57856"/>
        <dbReference type="ChEBI" id="CHEBI:59789"/>
        <dbReference type="ChEBI" id="CHEBI:61891"/>
        <dbReference type="EC" id="2.1.1.297"/>
    </reaction>
</comment>
<evidence type="ECO:0000256" key="1">
    <source>
        <dbReference type="ARBA" id="ARBA00022603"/>
    </source>
</evidence>
<dbReference type="Proteomes" id="UP000250080">
    <property type="component" value="Chromosome I"/>
</dbReference>
<dbReference type="HAMAP" id="MF_02126">
    <property type="entry name" value="RF_methyltr_PrmC"/>
    <property type="match status" value="1"/>
</dbReference>
<evidence type="ECO:0000259" key="7">
    <source>
        <dbReference type="Pfam" id="PF17827"/>
    </source>
</evidence>
<dbReference type="InterPro" id="IPR050320">
    <property type="entry name" value="N5-glutamine_MTase"/>
</dbReference>
<dbReference type="Pfam" id="PF17827">
    <property type="entry name" value="PrmC_N"/>
    <property type="match status" value="1"/>
</dbReference>
<evidence type="ECO:0000256" key="5">
    <source>
        <dbReference type="HAMAP-Rule" id="MF_02126"/>
    </source>
</evidence>
<evidence type="ECO:0000313" key="9">
    <source>
        <dbReference type="EMBL" id="SCQ78741.1"/>
    </source>
</evidence>